<evidence type="ECO:0000256" key="1">
    <source>
        <dbReference type="SAM" id="Coils"/>
    </source>
</evidence>
<evidence type="ECO:0000313" key="2">
    <source>
        <dbReference type="EMBL" id="KNZ64238.1"/>
    </source>
</evidence>
<dbReference type="AlphaFoldDB" id="A0A0L6VU53"/>
<feature type="coiled-coil region" evidence="1">
    <location>
        <begin position="3"/>
        <end position="37"/>
    </location>
</feature>
<comment type="caution">
    <text evidence="2">The sequence shown here is derived from an EMBL/GenBank/DDBJ whole genome shotgun (WGS) entry which is preliminary data.</text>
</comment>
<reference evidence="2 3" key="1">
    <citation type="submission" date="2015-08" db="EMBL/GenBank/DDBJ databases">
        <title>Next Generation Sequencing and Analysis of the Genome of Puccinia sorghi L Schw, the Causal Agent of Maize Common Rust.</title>
        <authorList>
            <person name="Rochi L."/>
            <person name="Burguener G."/>
            <person name="Darino M."/>
            <person name="Turjanski A."/>
            <person name="Kreff E."/>
            <person name="Dieguez M.J."/>
            <person name="Sacco F."/>
        </authorList>
    </citation>
    <scope>NUCLEOTIDE SEQUENCE [LARGE SCALE GENOMIC DNA]</scope>
    <source>
        <strain evidence="2 3">RO10H11247</strain>
    </source>
</reference>
<proteinExistence type="predicted"/>
<dbReference type="Proteomes" id="UP000037035">
    <property type="component" value="Unassembled WGS sequence"/>
</dbReference>
<evidence type="ECO:0000313" key="3">
    <source>
        <dbReference type="Proteomes" id="UP000037035"/>
    </source>
</evidence>
<dbReference type="VEuPathDB" id="FungiDB:VP01_1050g2"/>
<keyword evidence="3" id="KW-1185">Reference proteome</keyword>
<keyword evidence="1" id="KW-0175">Coiled coil</keyword>
<dbReference type="OrthoDB" id="1915076at2759"/>
<gene>
    <name evidence="2" type="ORF">VP01_1050g2</name>
</gene>
<dbReference type="EMBL" id="LAVV01000566">
    <property type="protein sequence ID" value="KNZ64238.1"/>
    <property type="molecule type" value="Genomic_DNA"/>
</dbReference>
<protein>
    <submittedName>
        <fullName evidence="2">Uncharacterized protein</fullName>
    </submittedName>
</protein>
<sequence length="143" mass="17037">MKMMQKKNKLKKKFNRLNNLNLKIKSIEKILETVDSNSFHGLWDVAQSKFYLNQGFLDEINRVAQRIHLKELGPFFYYGKSLKSGNILVFKMKDENSFPAAQLENNWEQIATPEAMQWENKYLWCFELNQRLELETGFDKCTF</sequence>
<accession>A0A0L6VU53</accession>
<organism evidence="2 3">
    <name type="scientific">Puccinia sorghi</name>
    <dbReference type="NCBI Taxonomy" id="27349"/>
    <lineage>
        <taxon>Eukaryota</taxon>
        <taxon>Fungi</taxon>
        <taxon>Dikarya</taxon>
        <taxon>Basidiomycota</taxon>
        <taxon>Pucciniomycotina</taxon>
        <taxon>Pucciniomycetes</taxon>
        <taxon>Pucciniales</taxon>
        <taxon>Pucciniaceae</taxon>
        <taxon>Puccinia</taxon>
    </lineage>
</organism>
<name>A0A0L6VU53_9BASI</name>